<dbReference type="GO" id="GO:0016787">
    <property type="term" value="F:hydrolase activity"/>
    <property type="evidence" value="ECO:0007669"/>
    <property type="project" value="UniProtKB-KW"/>
</dbReference>
<dbReference type="SUPFAM" id="SSF53474">
    <property type="entry name" value="alpha/beta-Hydrolases"/>
    <property type="match status" value="1"/>
</dbReference>
<dbReference type="RefSeq" id="WP_129046332.1">
    <property type="nucleotide sequence ID" value="NZ_SDHX01000001.1"/>
</dbReference>
<reference evidence="1 2" key="1">
    <citation type="submission" date="2019-01" db="EMBL/GenBank/DDBJ databases">
        <title>Lacunisphaera sp. strain TWA-58.</title>
        <authorList>
            <person name="Chen W.-M."/>
        </authorList>
    </citation>
    <scope>NUCLEOTIDE SEQUENCE [LARGE SCALE GENOMIC DNA]</scope>
    <source>
        <strain evidence="1 2">TWA-58</strain>
    </source>
</reference>
<dbReference type="InterPro" id="IPR010662">
    <property type="entry name" value="RBBP9/YdeN"/>
</dbReference>
<keyword evidence="2" id="KW-1185">Reference proteome</keyword>
<dbReference type="OrthoDB" id="9804993at2"/>
<evidence type="ECO:0000313" key="1">
    <source>
        <dbReference type="EMBL" id="RXK54967.1"/>
    </source>
</evidence>
<evidence type="ECO:0000313" key="2">
    <source>
        <dbReference type="Proteomes" id="UP000290218"/>
    </source>
</evidence>
<dbReference type="EMBL" id="SDHX01000001">
    <property type="protein sequence ID" value="RXK54967.1"/>
    <property type="molecule type" value="Genomic_DNA"/>
</dbReference>
<keyword evidence="1" id="KW-0378">Hydrolase</keyword>
<dbReference type="AlphaFoldDB" id="A0A4Q1C7R6"/>
<dbReference type="Proteomes" id="UP000290218">
    <property type="component" value="Unassembled WGS sequence"/>
</dbReference>
<sequence length="183" mass="19667">MAPPTLVFVAGYGNSGPTHWQRRWHEARPGSRWVEQADWENPERTAWVAEIERTVAAVAGPVFFVTHSLGGLAVAAWSRESARPVAGALLVAVPDPDRPDFPSAIRGFRAPVRAPLRFPARMITSTDDPYSTPERSAALARAWGCTPHDIGACGHINAASGLGDWPAGQAWLERALGDTGPLT</sequence>
<organism evidence="1 2">
    <name type="scientific">Oleiharenicola lentus</name>
    <dbReference type="NCBI Taxonomy" id="2508720"/>
    <lineage>
        <taxon>Bacteria</taxon>
        <taxon>Pseudomonadati</taxon>
        <taxon>Verrucomicrobiota</taxon>
        <taxon>Opitutia</taxon>
        <taxon>Opitutales</taxon>
        <taxon>Opitutaceae</taxon>
        <taxon>Oleiharenicola</taxon>
    </lineage>
</organism>
<comment type="caution">
    <text evidence="1">The sequence shown here is derived from an EMBL/GenBank/DDBJ whole genome shotgun (WGS) entry which is preliminary data.</text>
</comment>
<name>A0A4Q1C7R6_9BACT</name>
<dbReference type="InterPro" id="IPR029058">
    <property type="entry name" value="AB_hydrolase_fold"/>
</dbReference>
<gene>
    <name evidence="1" type="ORF">ESB00_03450</name>
</gene>
<dbReference type="Pfam" id="PF06821">
    <property type="entry name" value="Ser_hydrolase"/>
    <property type="match status" value="1"/>
</dbReference>
<dbReference type="Gene3D" id="3.40.50.1820">
    <property type="entry name" value="alpha/beta hydrolase"/>
    <property type="match status" value="1"/>
</dbReference>
<protein>
    <submittedName>
        <fullName evidence="1">Serine hydrolase family protein</fullName>
    </submittedName>
</protein>
<proteinExistence type="predicted"/>
<accession>A0A4Q1C7R6</accession>